<dbReference type="OMA" id="NECLFTF"/>
<dbReference type="InterPro" id="IPR013083">
    <property type="entry name" value="Znf_RING/FYVE/PHD"/>
</dbReference>
<dbReference type="InterPro" id="IPR000315">
    <property type="entry name" value="Znf_B-box"/>
</dbReference>
<dbReference type="PROSITE" id="PS50089">
    <property type="entry name" value="ZF_RING_2"/>
    <property type="match status" value="1"/>
</dbReference>
<evidence type="ECO:0000259" key="12">
    <source>
        <dbReference type="PROSITE" id="PS50119"/>
    </source>
</evidence>
<dbReference type="Gene3D" id="3.90.810.10">
    <property type="entry name" value="CRIB domain"/>
    <property type="match status" value="1"/>
</dbReference>
<proteinExistence type="predicted"/>
<evidence type="ECO:0000313" key="14">
    <source>
        <dbReference type="Proteomes" id="UP000694546"/>
    </source>
</evidence>
<feature type="domain" description="CRIB" evidence="11">
    <location>
        <begin position="414"/>
        <end position="427"/>
    </location>
</feature>
<dbReference type="FunFam" id="3.90.810.10:FF:000003">
    <property type="entry name" value="Neural Wiskott-Aldrich syndrome protein-like"/>
    <property type="match status" value="1"/>
</dbReference>
<reference evidence="13" key="2">
    <citation type="submission" date="2025-09" db="UniProtKB">
        <authorList>
            <consortium name="Ensembl"/>
        </authorList>
    </citation>
    <scope>IDENTIFICATION</scope>
</reference>
<dbReference type="InterPro" id="IPR011026">
    <property type="entry name" value="WAS_C"/>
</dbReference>
<dbReference type="InterPro" id="IPR017907">
    <property type="entry name" value="Znf_RING_CS"/>
</dbReference>
<evidence type="ECO:0000256" key="3">
    <source>
        <dbReference type="ARBA" id="ARBA00022553"/>
    </source>
</evidence>
<dbReference type="GO" id="GO:0005856">
    <property type="term" value="C:cytoskeleton"/>
    <property type="evidence" value="ECO:0007669"/>
    <property type="project" value="UniProtKB-SubCell"/>
</dbReference>
<keyword evidence="2" id="KW-0963">Cytoplasm</keyword>
<name>A0A8C5B792_GADMO</name>
<sequence>MASANTSCSEENFSCSICLDVFDSPVTTACGHNFCRTCITKFWDVQVPYKCPVCNELFHTRPDLRVNILLSETVEQLRSSVRVKEQPCVRLGEVPCDICTGTQLKAVRSCLVCLISYCQTHMEPHQRVAGLKKHRLVEPMDRLEDRMCKKHNQLLELFCRTEQVSVCQFCTETDHKSHPVVPLKEEYEMKTAQLRKIEVKVPRMIQERKLKIEEIKEADRQIADVGQVLTLLISFVEELRDDFNKTRENQKSTEKQDLVHELEREIEDLTNRSSEVKQLSQTKDHLNFLQAFRSLKDPPPTRDWTTVDVRPPSSIGTFWRSLDQLKVTLNMDTEHVTLDPYTAHPELIPSEDGKQEHHGIGPALPMATTDIEYPEIHNDPGEHRYHNNSQMNNIVHSPKREKGRKRKTLTKADIGTPRNFQHIGHAGWDPNLGFDLNNLDPELKQLFDMCDISEAQLKDKKTSKVIYKFIEKKGGLEAVKKEFRRQGERAAW</sequence>
<dbReference type="GO" id="GO:0008270">
    <property type="term" value="F:zinc ion binding"/>
    <property type="evidence" value="ECO:0007669"/>
    <property type="project" value="UniProtKB-KW"/>
</dbReference>
<dbReference type="SMART" id="SM00336">
    <property type="entry name" value="BBOX"/>
    <property type="match status" value="1"/>
</dbReference>
<evidence type="ECO:0000256" key="6">
    <source>
        <dbReference type="ARBA" id="ARBA00022833"/>
    </source>
</evidence>
<accession>A0A8C5B792</accession>
<dbReference type="Gene3D" id="3.30.40.10">
    <property type="entry name" value="Zinc/RING finger domain, C3HC4 (zinc finger)"/>
    <property type="match status" value="1"/>
</dbReference>
<evidence type="ECO:0000256" key="8">
    <source>
        <dbReference type="PROSITE-ProRule" id="PRU00024"/>
    </source>
</evidence>
<dbReference type="SMART" id="SM00184">
    <property type="entry name" value="RING"/>
    <property type="match status" value="1"/>
</dbReference>
<dbReference type="InterPro" id="IPR058030">
    <property type="entry name" value="TRIM8/14/16/25/29/45/65_CC"/>
</dbReference>
<dbReference type="SUPFAM" id="SSF57850">
    <property type="entry name" value="RING/U-box"/>
    <property type="match status" value="1"/>
</dbReference>
<dbReference type="InterPro" id="IPR027370">
    <property type="entry name" value="Znf-RING_euk"/>
</dbReference>
<dbReference type="InterPro" id="IPR036936">
    <property type="entry name" value="CRIB_dom_sf"/>
</dbReference>
<keyword evidence="4" id="KW-0479">Metal-binding</keyword>
<keyword evidence="14" id="KW-1185">Reference proteome</keyword>
<evidence type="ECO:0000313" key="13">
    <source>
        <dbReference type="Ensembl" id="ENSGMOP00000042493.1"/>
    </source>
</evidence>
<evidence type="ECO:0000256" key="9">
    <source>
        <dbReference type="SAM" id="Coils"/>
    </source>
</evidence>
<dbReference type="CDD" id="cd19769">
    <property type="entry name" value="Bbox2_TRIM16-like"/>
    <property type="match status" value="1"/>
</dbReference>
<dbReference type="InterPro" id="IPR001841">
    <property type="entry name" value="Znf_RING"/>
</dbReference>
<evidence type="ECO:0000256" key="1">
    <source>
        <dbReference type="ARBA" id="ARBA00004245"/>
    </source>
</evidence>
<evidence type="ECO:0000259" key="11">
    <source>
        <dbReference type="PROSITE" id="PS50108"/>
    </source>
</evidence>
<dbReference type="Pfam" id="PF25600">
    <property type="entry name" value="TRIM_CC"/>
    <property type="match status" value="1"/>
</dbReference>
<dbReference type="GeneTree" id="ENSGT01040000240400"/>
<evidence type="ECO:0000256" key="4">
    <source>
        <dbReference type="ARBA" id="ARBA00022723"/>
    </source>
</evidence>
<keyword evidence="9" id="KW-0175">Coiled coil</keyword>
<evidence type="ECO:0000256" key="7">
    <source>
        <dbReference type="ARBA" id="ARBA00023212"/>
    </source>
</evidence>
<dbReference type="PANTHER" id="PTHR25465:SF32">
    <property type="entry name" value="BLOODTHIRSTY-RELATED GENE FAMILY, MEMBER 16 ISOFORM X1-RELATED"/>
    <property type="match status" value="1"/>
</dbReference>
<evidence type="ECO:0000256" key="5">
    <source>
        <dbReference type="ARBA" id="ARBA00022771"/>
    </source>
</evidence>
<keyword evidence="6" id="KW-0862">Zinc</keyword>
<dbReference type="AlphaFoldDB" id="A0A8C5B792"/>
<dbReference type="PROSITE" id="PS00518">
    <property type="entry name" value="ZF_RING_1"/>
    <property type="match status" value="1"/>
</dbReference>
<feature type="domain" description="B box-type" evidence="12">
    <location>
        <begin position="143"/>
        <end position="183"/>
    </location>
</feature>
<dbReference type="InterPro" id="IPR000095">
    <property type="entry name" value="CRIB_dom"/>
</dbReference>
<dbReference type="Gene3D" id="4.10.830.40">
    <property type="match status" value="1"/>
</dbReference>
<dbReference type="Ensembl" id="ENSGMOT00000031685.1">
    <property type="protein sequence ID" value="ENSGMOP00000042493.1"/>
    <property type="gene ID" value="ENSGMOG00000026558.1"/>
</dbReference>
<dbReference type="Pfam" id="PF00786">
    <property type="entry name" value="PBD"/>
    <property type="match status" value="1"/>
</dbReference>
<organism evidence="13 14">
    <name type="scientific">Gadus morhua</name>
    <name type="common">Atlantic cod</name>
    <dbReference type="NCBI Taxonomy" id="8049"/>
    <lineage>
        <taxon>Eukaryota</taxon>
        <taxon>Metazoa</taxon>
        <taxon>Chordata</taxon>
        <taxon>Craniata</taxon>
        <taxon>Vertebrata</taxon>
        <taxon>Euteleostomi</taxon>
        <taxon>Actinopterygii</taxon>
        <taxon>Neopterygii</taxon>
        <taxon>Teleostei</taxon>
        <taxon>Neoteleostei</taxon>
        <taxon>Acanthomorphata</taxon>
        <taxon>Zeiogadaria</taxon>
        <taxon>Gadariae</taxon>
        <taxon>Gadiformes</taxon>
        <taxon>Gadoidei</taxon>
        <taxon>Gadidae</taxon>
        <taxon>Gadus</taxon>
    </lineage>
</organism>
<dbReference type="Pfam" id="PF00643">
    <property type="entry name" value="zf-B_box"/>
    <property type="match status" value="1"/>
</dbReference>
<dbReference type="InterPro" id="IPR051051">
    <property type="entry name" value="E3_ubiq-ligase_TRIM/RNF"/>
</dbReference>
<protein>
    <submittedName>
        <fullName evidence="13">Uncharacterized protein</fullName>
    </submittedName>
</protein>
<feature type="domain" description="RING-type" evidence="10">
    <location>
        <begin position="15"/>
        <end position="55"/>
    </location>
</feature>
<comment type="subcellular location">
    <subcellularLocation>
        <location evidence="1">Cytoplasm</location>
        <location evidence="1">Cytoskeleton</location>
    </subcellularLocation>
</comment>
<dbReference type="PROSITE" id="PS50108">
    <property type="entry name" value="CRIB"/>
    <property type="match status" value="1"/>
</dbReference>
<dbReference type="Pfam" id="PF13445">
    <property type="entry name" value="zf-RING_UBOX"/>
    <property type="match status" value="1"/>
</dbReference>
<dbReference type="SUPFAM" id="SSF47912">
    <property type="entry name" value="Wiscott-Aldrich syndrome protein, WASP, C-terminal domain"/>
    <property type="match status" value="1"/>
</dbReference>
<dbReference type="Gene3D" id="3.30.160.60">
    <property type="entry name" value="Classic Zinc Finger"/>
    <property type="match status" value="1"/>
</dbReference>
<dbReference type="PANTHER" id="PTHR25465">
    <property type="entry name" value="B-BOX DOMAIN CONTAINING"/>
    <property type="match status" value="1"/>
</dbReference>
<feature type="coiled-coil region" evidence="9">
    <location>
        <begin position="236"/>
        <end position="279"/>
    </location>
</feature>
<dbReference type="CDD" id="cd19802">
    <property type="entry name" value="Bbox1_TRIM8-like"/>
    <property type="match status" value="1"/>
</dbReference>
<evidence type="ECO:0000259" key="10">
    <source>
        <dbReference type="PROSITE" id="PS50089"/>
    </source>
</evidence>
<dbReference type="CDD" id="cd00132">
    <property type="entry name" value="CRIB"/>
    <property type="match status" value="1"/>
</dbReference>
<dbReference type="Proteomes" id="UP000694546">
    <property type="component" value="Chromosome 19"/>
</dbReference>
<reference evidence="13" key="1">
    <citation type="submission" date="2025-08" db="UniProtKB">
        <authorList>
            <consortium name="Ensembl"/>
        </authorList>
    </citation>
    <scope>IDENTIFICATION</scope>
</reference>
<dbReference type="SMART" id="SM00285">
    <property type="entry name" value="PBD"/>
    <property type="match status" value="1"/>
</dbReference>
<dbReference type="PROSITE" id="PS50119">
    <property type="entry name" value="ZF_BBOX"/>
    <property type="match status" value="1"/>
</dbReference>
<dbReference type="GO" id="GO:0007015">
    <property type="term" value="P:actin filament organization"/>
    <property type="evidence" value="ECO:0007669"/>
    <property type="project" value="InterPro"/>
</dbReference>
<evidence type="ECO:0000256" key="2">
    <source>
        <dbReference type="ARBA" id="ARBA00022490"/>
    </source>
</evidence>
<dbReference type="SUPFAM" id="SSF57845">
    <property type="entry name" value="B-box zinc-binding domain"/>
    <property type="match status" value="1"/>
</dbReference>
<keyword evidence="3" id="KW-0597">Phosphoprotein</keyword>
<keyword evidence="7" id="KW-0206">Cytoskeleton</keyword>
<keyword evidence="5 8" id="KW-0863">Zinc-finger</keyword>